<evidence type="ECO:0000256" key="4">
    <source>
        <dbReference type="ARBA" id="ARBA00023125"/>
    </source>
</evidence>
<reference evidence="9 10" key="1">
    <citation type="submission" date="2016-03" db="EMBL/GenBank/DDBJ databases">
        <title>Whole genome sequencing of Grifola frondosa 9006-11.</title>
        <authorList>
            <person name="Min B."/>
            <person name="Park H."/>
            <person name="Kim J.-G."/>
            <person name="Cho H."/>
            <person name="Oh Y.-L."/>
            <person name="Kong W.-S."/>
            <person name="Choi I.-G."/>
        </authorList>
    </citation>
    <scope>NUCLEOTIDE SEQUENCE [LARGE SCALE GENOMIC DNA]</scope>
    <source>
        <strain evidence="9 10">9006-11</strain>
    </source>
</reference>
<dbReference type="GO" id="GO:0006367">
    <property type="term" value="P:transcription initiation at RNA polymerase II promoter"/>
    <property type="evidence" value="ECO:0007669"/>
    <property type="project" value="InterPro"/>
</dbReference>
<sequence length="1203" mass="131644">MGVDENGTDQMDVDPKSNGQQRRNDPGASQRPNSARKSEEVDYNSRRQSVVAGTKRKASSDKVYPPPGNEDIDPQLVGPGVSSGMNVDSEGPAPKRRGSAIDTQRIAQLSLYDRRNSVDARLGVGGPQWWGDRRDSGSSAFSNTPVTGYTTPASAFPGDSPHGRPPGGIATFAWPVIPPLDQSAPPAMQNEPAPNMSGPPHPYDPLTIMPPVTFAPDRRMSAPASSPENLSTPASTGPTRVLRSRSRPPSRVRNVDQSVNNHAGQSASSPGAGTSTEDASSSLLQPSKESGSTPYSRSPELRVSHKLAERKRRKEMKDLFDELRDQLPADRGMKASKWEILSKAIDFIVNLKQSHQDMGREIEMLRHELESFRQGIPPPFPGGPPHPVVYGHGPPVGMPGYPPPGGPAVPLRRLISPHTIPMDPFPRRNNNNRSLDQGRHIMCIHLARILLRPPMEQRQEQRGRRRLHRPQSPCRSQPVSISISWLSVMGLRRPPCQRGGAVSLHPCDNLSPPSGAHNARSHALYLNLWLQNGAQRPPSLFHPKRKKPTPVPPKNDPAKDGVSPSPSTSASTPTPGTPSRQPPRVPRPRRESAEDEKPKRPEGVPLTYRLMSSALNGWKYDVMKFDSRKDVEIDRWAGPVKLNRKEPRRPDEGPVAAAPQPVGPMLGPDGKPVIGADGKMTYAAGRDEKGKEKAPPKKRFQKKTKQVFLVPEATRQLRREERFPWVMEDSAQQEVWVGKMEEIAKSQTHAMFMPAAQDVFKFVPAHRWYKFQKKPNYRIPNLEEAESLMQKMQKNKAAVLNRRMAPRILESMYSSGQSLGPGGRRLRTVDNGMGGLFGDDEEEEATNRKRRMKREYGADGDMDELDFEEDFADDEERMEPEDREDEEAKELEERLKREYTKANKYREGNIDVEESDESEDETKLTGAGKSLQKTLRKLEKDGGYDDSDEEKNPYASSEEEEEEEIPQAPTGPAILPPPEPRVKTRSPSTVPSGAVPKPANGLPSIAVKTEPQSRATSPVPASSHGGHIVVAKRATSPKVPKAKTGVPSRAGSPLIGHGPTSPTASRATSPVAPTSPAAGASVGGPAPMGAGTSAVKALKRKATDDGQTAVGKPKKRKAHLPPGGVELEDRMVIEWLKNTPNATTRDCILHFTPYLTDEAKKVKFTALVKEVAQLSKGVLVLRPAFRAMASSPPGHVLSPAAAS</sequence>
<protein>
    <submittedName>
        <fullName evidence="9">Transcription initiation factor IIF subunit alpha</fullName>
    </submittedName>
</protein>
<dbReference type="InterPro" id="IPR008851">
    <property type="entry name" value="TFIIF-alpha"/>
</dbReference>
<feature type="compositionally biased region" description="Polar residues" evidence="7">
    <location>
        <begin position="256"/>
        <end position="296"/>
    </location>
</feature>
<evidence type="ECO:0000313" key="9">
    <source>
        <dbReference type="EMBL" id="OBZ76597.1"/>
    </source>
</evidence>
<dbReference type="InterPro" id="IPR036638">
    <property type="entry name" value="HLH_DNA-bd_sf"/>
</dbReference>
<organism evidence="9 10">
    <name type="scientific">Grifola frondosa</name>
    <name type="common">Maitake</name>
    <name type="synonym">Polyporus frondosus</name>
    <dbReference type="NCBI Taxonomy" id="5627"/>
    <lineage>
        <taxon>Eukaryota</taxon>
        <taxon>Fungi</taxon>
        <taxon>Dikarya</taxon>
        <taxon>Basidiomycota</taxon>
        <taxon>Agaricomycotina</taxon>
        <taxon>Agaricomycetes</taxon>
        <taxon>Polyporales</taxon>
        <taxon>Grifolaceae</taxon>
        <taxon>Grifola</taxon>
    </lineage>
</organism>
<dbReference type="Proteomes" id="UP000092993">
    <property type="component" value="Unassembled WGS sequence"/>
</dbReference>
<feature type="compositionally biased region" description="Basic and acidic residues" evidence="7">
    <location>
        <begin position="36"/>
        <end position="45"/>
    </location>
</feature>
<feature type="compositionally biased region" description="Polar residues" evidence="7">
    <location>
        <begin position="137"/>
        <end position="153"/>
    </location>
</feature>
<evidence type="ECO:0000256" key="1">
    <source>
        <dbReference type="ARBA" id="ARBA00004123"/>
    </source>
</evidence>
<dbReference type="SUPFAM" id="SSF50916">
    <property type="entry name" value="Rap30/74 interaction domains"/>
    <property type="match status" value="1"/>
</dbReference>
<keyword evidence="5" id="KW-0804">Transcription</keyword>
<feature type="region of interest" description="Disordered" evidence="7">
    <location>
        <begin position="832"/>
        <end position="1123"/>
    </location>
</feature>
<proteinExistence type="inferred from homology"/>
<dbReference type="GO" id="GO:0046983">
    <property type="term" value="F:protein dimerization activity"/>
    <property type="evidence" value="ECO:0007669"/>
    <property type="project" value="InterPro"/>
</dbReference>
<feature type="compositionally biased region" description="Acidic residues" evidence="7">
    <location>
        <begin position="910"/>
        <end position="920"/>
    </location>
</feature>
<accession>A0A1C7MJ04</accession>
<evidence type="ECO:0000313" key="10">
    <source>
        <dbReference type="Proteomes" id="UP000092993"/>
    </source>
</evidence>
<feature type="compositionally biased region" description="Low complexity" evidence="7">
    <location>
        <begin position="653"/>
        <end position="664"/>
    </location>
</feature>
<dbReference type="EMBL" id="LUGG01000003">
    <property type="protein sequence ID" value="OBZ76597.1"/>
    <property type="molecule type" value="Genomic_DNA"/>
</dbReference>
<feature type="region of interest" description="Disordered" evidence="7">
    <location>
        <begin position="643"/>
        <end position="669"/>
    </location>
</feature>
<evidence type="ECO:0000256" key="3">
    <source>
        <dbReference type="ARBA" id="ARBA00023015"/>
    </source>
</evidence>
<feature type="compositionally biased region" description="Basic and acidic residues" evidence="7">
    <location>
        <begin position="588"/>
        <end position="602"/>
    </location>
</feature>
<dbReference type="STRING" id="5627.A0A1C7MJ04"/>
<keyword evidence="9" id="KW-0396">Initiation factor</keyword>
<name>A0A1C7MJ04_GRIFR</name>
<dbReference type="GO" id="GO:0003743">
    <property type="term" value="F:translation initiation factor activity"/>
    <property type="evidence" value="ECO:0007669"/>
    <property type="project" value="UniProtKB-KW"/>
</dbReference>
<comment type="caution">
    <text evidence="9">The sequence shown here is derived from an EMBL/GenBank/DDBJ whole genome shotgun (WGS) entry which is preliminary data.</text>
</comment>
<feature type="region of interest" description="Disordered" evidence="7">
    <location>
        <begin position="120"/>
        <end position="309"/>
    </location>
</feature>
<comment type="similarity">
    <text evidence="2">Belongs to the TFIIF alpha subunit family.</text>
</comment>
<dbReference type="InterPro" id="IPR011598">
    <property type="entry name" value="bHLH_dom"/>
</dbReference>
<keyword evidence="10" id="KW-1185">Reference proteome</keyword>
<keyword evidence="9" id="KW-0648">Protein biosynthesis</keyword>
<feature type="compositionally biased region" description="Acidic residues" evidence="7">
    <location>
        <begin position="858"/>
        <end position="890"/>
    </location>
</feature>
<feature type="region of interest" description="Disordered" evidence="7">
    <location>
        <begin position="536"/>
        <end position="605"/>
    </location>
</feature>
<keyword evidence="3" id="KW-0805">Transcription regulation</keyword>
<dbReference type="Pfam" id="PF00010">
    <property type="entry name" value="HLH"/>
    <property type="match status" value="1"/>
</dbReference>
<dbReference type="InterPro" id="IPR040106">
    <property type="entry name" value="Esc1_bHLHzip"/>
</dbReference>
<dbReference type="GO" id="GO:0003677">
    <property type="term" value="F:DNA binding"/>
    <property type="evidence" value="ECO:0007669"/>
    <property type="project" value="UniProtKB-KW"/>
</dbReference>
<feature type="compositionally biased region" description="Low complexity" evidence="7">
    <location>
        <begin position="1058"/>
        <end position="1091"/>
    </location>
</feature>
<feature type="compositionally biased region" description="Basic and acidic residues" evidence="7">
    <location>
        <begin position="643"/>
        <end position="652"/>
    </location>
</feature>
<dbReference type="PROSITE" id="PS50888">
    <property type="entry name" value="BHLH"/>
    <property type="match status" value="1"/>
</dbReference>
<evidence type="ECO:0000256" key="2">
    <source>
        <dbReference type="ARBA" id="ARBA00005249"/>
    </source>
</evidence>
<keyword evidence="6" id="KW-0539">Nucleus</keyword>
<dbReference type="GO" id="GO:0001096">
    <property type="term" value="F:TFIIF-class transcription factor complex binding"/>
    <property type="evidence" value="ECO:0007669"/>
    <property type="project" value="TreeGrafter"/>
</dbReference>
<evidence type="ECO:0000256" key="6">
    <source>
        <dbReference type="ARBA" id="ARBA00023242"/>
    </source>
</evidence>
<gene>
    <name evidence="9" type="primary">tfg1</name>
    <name evidence="9" type="ORF">A0H81_04065</name>
</gene>
<feature type="compositionally biased region" description="Polar residues" evidence="7">
    <location>
        <begin position="1010"/>
        <end position="1020"/>
    </location>
</feature>
<dbReference type="InterPro" id="IPR011039">
    <property type="entry name" value="TFIIF_interaction"/>
</dbReference>
<comment type="subcellular location">
    <subcellularLocation>
        <location evidence="1">Nucleus</location>
    </subcellularLocation>
</comment>
<keyword evidence="4" id="KW-0238">DNA-binding</keyword>
<dbReference type="OrthoDB" id="76676at2759"/>
<evidence type="ECO:0000256" key="7">
    <source>
        <dbReference type="SAM" id="MobiDB-lite"/>
    </source>
</evidence>
<dbReference type="PANTHER" id="PTHR13011">
    <property type="entry name" value="TFIIF-ALPHA"/>
    <property type="match status" value="1"/>
</dbReference>
<feature type="region of interest" description="Disordered" evidence="7">
    <location>
        <begin position="454"/>
        <end position="478"/>
    </location>
</feature>
<evidence type="ECO:0000259" key="8">
    <source>
        <dbReference type="PROSITE" id="PS50888"/>
    </source>
</evidence>
<dbReference type="Gene3D" id="4.10.280.10">
    <property type="entry name" value="Helix-loop-helix DNA-binding domain"/>
    <property type="match status" value="1"/>
</dbReference>
<dbReference type="CDD" id="cd19690">
    <property type="entry name" value="bHLHzip_spESC1_like"/>
    <property type="match status" value="1"/>
</dbReference>
<dbReference type="PANTHER" id="PTHR13011:SF0">
    <property type="entry name" value="GENERAL TRANSCRIPTION FACTOR IIF SUBUNIT 1"/>
    <property type="match status" value="1"/>
</dbReference>
<evidence type="ECO:0000256" key="5">
    <source>
        <dbReference type="ARBA" id="ARBA00023163"/>
    </source>
</evidence>
<dbReference type="SUPFAM" id="SSF47459">
    <property type="entry name" value="HLH, helix-loop-helix DNA-binding domain"/>
    <property type="match status" value="1"/>
</dbReference>
<feature type="compositionally biased region" description="Polar residues" evidence="7">
    <location>
        <begin position="223"/>
        <end position="237"/>
    </location>
</feature>
<feature type="compositionally biased region" description="Low complexity" evidence="7">
    <location>
        <begin position="563"/>
        <end position="579"/>
    </location>
</feature>
<dbReference type="GO" id="GO:0032968">
    <property type="term" value="P:positive regulation of transcription elongation by RNA polymerase II"/>
    <property type="evidence" value="ECO:0007669"/>
    <property type="project" value="InterPro"/>
</dbReference>
<feature type="domain" description="BHLH" evidence="8">
    <location>
        <begin position="300"/>
        <end position="351"/>
    </location>
</feature>
<dbReference type="AlphaFoldDB" id="A0A1C7MJ04"/>
<dbReference type="GO" id="GO:0016251">
    <property type="term" value="F:RNA polymerase II general transcription initiation factor activity"/>
    <property type="evidence" value="ECO:0007669"/>
    <property type="project" value="TreeGrafter"/>
</dbReference>
<dbReference type="SMART" id="SM00353">
    <property type="entry name" value="HLH"/>
    <property type="match status" value="1"/>
</dbReference>
<feature type="compositionally biased region" description="Basic and acidic residues" evidence="7">
    <location>
        <begin position="891"/>
        <end position="909"/>
    </location>
</feature>
<feature type="region of interest" description="Disordered" evidence="7">
    <location>
        <begin position="1"/>
        <end position="102"/>
    </location>
</feature>
<dbReference type="GO" id="GO:0005674">
    <property type="term" value="C:transcription factor TFIIF complex"/>
    <property type="evidence" value="ECO:0007669"/>
    <property type="project" value="TreeGrafter"/>
</dbReference>